<reference evidence="1 2" key="1">
    <citation type="submission" date="2020-01" db="EMBL/GenBank/DDBJ databases">
        <authorList>
            <person name="Gulvik C.A."/>
            <person name="Batra D.G."/>
        </authorList>
    </citation>
    <scope>NUCLEOTIDE SEQUENCE [LARGE SCALE GENOMIC DNA]</scope>
    <source>
        <strain evidence="1 2">W9323</strain>
    </source>
</reference>
<evidence type="ECO:0000313" key="2">
    <source>
        <dbReference type="Proteomes" id="UP000503088"/>
    </source>
</evidence>
<dbReference type="Proteomes" id="UP000503088">
    <property type="component" value="Chromosome"/>
</dbReference>
<dbReference type="RefSeq" id="WP_173224460.1">
    <property type="nucleotide sequence ID" value="NZ_CP048104.1"/>
</dbReference>
<sequence>MINRMIVTTAGTKVPFFTHHLIASTPAAPVSKIRYSTTSSEPAFPD</sequence>
<accession>A0A7D4BXS5</accession>
<gene>
    <name evidence="1" type="ORF">GXN76_15055</name>
</gene>
<evidence type="ECO:0000313" key="1">
    <source>
        <dbReference type="EMBL" id="QKG85633.1"/>
    </source>
</evidence>
<dbReference type="KEGG" id="kpul:GXN76_15055"/>
<organism evidence="1 2">
    <name type="scientific">Kroppenstedtia pulmonis</name>
    <dbReference type="NCBI Taxonomy" id="1380685"/>
    <lineage>
        <taxon>Bacteria</taxon>
        <taxon>Bacillati</taxon>
        <taxon>Bacillota</taxon>
        <taxon>Bacilli</taxon>
        <taxon>Bacillales</taxon>
        <taxon>Thermoactinomycetaceae</taxon>
        <taxon>Kroppenstedtia</taxon>
    </lineage>
</organism>
<keyword evidence="2" id="KW-1185">Reference proteome</keyword>
<name>A0A7D4BXS5_9BACL</name>
<proteinExistence type="predicted"/>
<protein>
    <submittedName>
        <fullName evidence="1">Uncharacterized protein</fullName>
    </submittedName>
</protein>
<dbReference type="AlphaFoldDB" id="A0A7D4BXS5"/>
<dbReference type="EMBL" id="CP048104">
    <property type="protein sequence ID" value="QKG85633.1"/>
    <property type="molecule type" value="Genomic_DNA"/>
</dbReference>